<dbReference type="AlphaFoldDB" id="A0A1E7ET94"/>
<sequence length="119" mass="13549">MCAFWAILCLFYCSLARIVGVFKPYAYMEGIWMFKPCLFLNDTTSFEHGNICVLESRISGSFFSKIMFLCASNKIETNSIPQPHEQEIEVVGGKHIILVYYVDVSAPGLFGVVFWNPFN</sequence>
<evidence type="ECO:0000313" key="2">
    <source>
        <dbReference type="EMBL" id="OEU09092.1"/>
    </source>
</evidence>
<reference evidence="2 3" key="1">
    <citation type="submission" date="2016-09" db="EMBL/GenBank/DDBJ databases">
        <title>Extensive genetic diversity and differential bi-allelic expression allows diatom success in the polar Southern Ocean.</title>
        <authorList>
            <consortium name="DOE Joint Genome Institute"/>
            <person name="Mock T."/>
            <person name="Otillar R.P."/>
            <person name="Strauss J."/>
            <person name="Dupont C."/>
            <person name="Frickenhaus S."/>
            <person name="Maumus F."/>
            <person name="Mcmullan M."/>
            <person name="Sanges R."/>
            <person name="Schmutz J."/>
            <person name="Toseland A."/>
            <person name="Valas R."/>
            <person name="Veluchamy A."/>
            <person name="Ward B.J."/>
            <person name="Allen A."/>
            <person name="Barry K."/>
            <person name="Falciatore A."/>
            <person name="Ferrante M."/>
            <person name="Fortunato A.E."/>
            <person name="Gloeckner G."/>
            <person name="Gruber A."/>
            <person name="Hipkin R."/>
            <person name="Janech M."/>
            <person name="Kroth P."/>
            <person name="Leese F."/>
            <person name="Lindquist E."/>
            <person name="Lyon B.R."/>
            <person name="Martin J."/>
            <person name="Mayer C."/>
            <person name="Parker M."/>
            <person name="Quesneville H."/>
            <person name="Raymond J."/>
            <person name="Uhlig C."/>
            <person name="Valentin K.U."/>
            <person name="Worden A.Z."/>
            <person name="Armbrust E.V."/>
            <person name="Bowler C."/>
            <person name="Green B."/>
            <person name="Moulton V."/>
            <person name="Van Oosterhout C."/>
            <person name="Grigoriev I."/>
        </authorList>
    </citation>
    <scope>NUCLEOTIDE SEQUENCE [LARGE SCALE GENOMIC DNA]</scope>
    <source>
        <strain evidence="2 3">CCMP1102</strain>
    </source>
</reference>
<feature type="signal peptide" evidence="1">
    <location>
        <begin position="1"/>
        <end position="16"/>
    </location>
</feature>
<keyword evidence="1" id="KW-0732">Signal</keyword>
<organism evidence="2 3">
    <name type="scientific">Fragilariopsis cylindrus CCMP1102</name>
    <dbReference type="NCBI Taxonomy" id="635003"/>
    <lineage>
        <taxon>Eukaryota</taxon>
        <taxon>Sar</taxon>
        <taxon>Stramenopiles</taxon>
        <taxon>Ochrophyta</taxon>
        <taxon>Bacillariophyta</taxon>
        <taxon>Bacillariophyceae</taxon>
        <taxon>Bacillariophycidae</taxon>
        <taxon>Bacillariales</taxon>
        <taxon>Bacillariaceae</taxon>
        <taxon>Fragilariopsis</taxon>
    </lineage>
</organism>
<evidence type="ECO:0000313" key="3">
    <source>
        <dbReference type="Proteomes" id="UP000095751"/>
    </source>
</evidence>
<keyword evidence="3" id="KW-1185">Reference proteome</keyword>
<name>A0A1E7ET94_9STRA</name>
<accession>A0A1E7ET94</accession>
<dbReference type="InParanoid" id="A0A1E7ET94"/>
<feature type="chain" id="PRO_5009192224" evidence="1">
    <location>
        <begin position="17"/>
        <end position="119"/>
    </location>
</feature>
<gene>
    <name evidence="2" type="ORF">FRACYDRAFT_248996</name>
</gene>
<dbReference type="KEGG" id="fcy:FRACYDRAFT_248996"/>
<proteinExistence type="predicted"/>
<evidence type="ECO:0000256" key="1">
    <source>
        <dbReference type="SAM" id="SignalP"/>
    </source>
</evidence>
<dbReference type="EMBL" id="KV784377">
    <property type="protein sequence ID" value="OEU09092.1"/>
    <property type="molecule type" value="Genomic_DNA"/>
</dbReference>
<protein>
    <submittedName>
        <fullName evidence="2">Uncharacterized protein</fullName>
    </submittedName>
</protein>
<dbReference type="Proteomes" id="UP000095751">
    <property type="component" value="Unassembled WGS sequence"/>
</dbReference>